<comment type="caution">
    <text evidence="2">The sequence shown here is derived from an EMBL/GenBank/DDBJ whole genome shotgun (WGS) entry which is preliminary data.</text>
</comment>
<dbReference type="Proteomes" id="UP000467841">
    <property type="component" value="Unassembled WGS sequence"/>
</dbReference>
<dbReference type="EMBL" id="CACVBM020001473">
    <property type="protein sequence ID" value="CAA7051292.1"/>
    <property type="molecule type" value="Genomic_DNA"/>
</dbReference>
<accession>A0A6D2KHC4</accession>
<name>A0A6D2KHC4_9BRAS</name>
<protein>
    <submittedName>
        <fullName evidence="2">Uncharacterized protein</fullName>
    </submittedName>
</protein>
<feature type="compositionally biased region" description="Polar residues" evidence="1">
    <location>
        <begin position="62"/>
        <end position="75"/>
    </location>
</feature>
<reference evidence="2" key="1">
    <citation type="submission" date="2020-01" db="EMBL/GenBank/DDBJ databases">
        <authorList>
            <person name="Mishra B."/>
        </authorList>
    </citation>
    <scope>NUCLEOTIDE SEQUENCE [LARGE SCALE GENOMIC DNA]</scope>
</reference>
<keyword evidence="3" id="KW-1185">Reference proteome</keyword>
<organism evidence="2 3">
    <name type="scientific">Microthlaspi erraticum</name>
    <dbReference type="NCBI Taxonomy" id="1685480"/>
    <lineage>
        <taxon>Eukaryota</taxon>
        <taxon>Viridiplantae</taxon>
        <taxon>Streptophyta</taxon>
        <taxon>Embryophyta</taxon>
        <taxon>Tracheophyta</taxon>
        <taxon>Spermatophyta</taxon>
        <taxon>Magnoliopsida</taxon>
        <taxon>eudicotyledons</taxon>
        <taxon>Gunneridae</taxon>
        <taxon>Pentapetalae</taxon>
        <taxon>rosids</taxon>
        <taxon>malvids</taxon>
        <taxon>Brassicales</taxon>
        <taxon>Brassicaceae</taxon>
        <taxon>Coluteocarpeae</taxon>
        <taxon>Microthlaspi</taxon>
    </lineage>
</organism>
<gene>
    <name evidence="2" type="ORF">MERR_LOCUS38527</name>
</gene>
<proteinExistence type="predicted"/>
<feature type="compositionally biased region" description="Basic and acidic residues" evidence="1">
    <location>
        <begin position="76"/>
        <end position="89"/>
    </location>
</feature>
<sequence>MKLGTKISDELVFQCRWKYAIWMSSLGDITFVLKTGNSRPNALSRTGRELASLGLLQDKSARTTGPTGRQWTTIDRTSHHGRPDGRPQP</sequence>
<evidence type="ECO:0000313" key="3">
    <source>
        <dbReference type="Proteomes" id="UP000467841"/>
    </source>
</evidence>
<dbReference type="AlphaFoldDB" id="A0A6D2KHC4"/>
<evidence type="ECO:0000313" key="2">
    <source>
        <dbReference type="EMBL" id="CAA7051292.1"/>
    </source>
</evidence>
<evidence type="ECO:0000256" key="1">
    <source>
        <dbReference type="SAM" id="MobiDB-lite"/>
    </source>
</evidence>
<feature type="region of interest" description="Disordered" evidence="1">
    <location>
        <begin position="61"/>
        <end position="89"/>
    </location>
</feature>